<feature type="transmembrane region" description="Helical" evidence="7">
    <location>
        <begin position="304"/>
        <end position="330"/>
    </location>
</feature>
<feature type="compositionally biased region" description="Polar residues" evidence="6">
    <location>
        <begin position="1"/>
        <end position="11"/>
    </location>
</feature>
<reference evidence="8" key="1">
    <citation type="submission" date="2021-07" db="EMBL/GenBank/DDBJ databases">
        <authorList>
            <person name="Durling M."/>
        </authorList>
    </citation>
    <scope>NUCLEOTIDE SEQUENCE</scope>
</reference>
<keyword evidence="5 7" id="KW-0472">Membrane</keyword>
<dbReference type="GO" id="GO:0005886">
    <property type="term" value="C:plasma membrane"/>
    <property type="evidence" value="ECO:0007669"/>
    <property type="project" value="TreeGrafter"/>
</dbReference>
<feature type="transmembrane region" description="Helical" evidence="7">
    <location>
        <begin position="424"/>
        <end position="443"/>
    </location>
</feature>
<name>A0A9N9L288_9HELO</name>
<dbReference type="Proteomes" id="UP000696280">
    <property type="component" value="Unassembled WGS sequence"/>
</dbReference>
<dbReference type="Pfam" id="PF13347">
    <property type="entry name" value="MFS_2"/>
    <property type="match status" value="1"/>
</dbReference>
<dbReference type="PANTHER" id="PTHR19432">
    <property type="entry name" value="SUGAR TRANSPORTER"/>
    <property type="match status" value="1"/>
</dbReference>
<evidence type="ECO:0000313" key="8">
    <source>
        <dbReference type="EMBL" id="CAG8958541.1"/>
    </source>
</evidence>
<dbReference type="EMBL" id="CAJVRL010000083">
    <property type="protein sequence ID" value="CAG8958541.1"/>
    <property type="molecule type" value="Genomic_DNA"/>
</dbReference>
<proteinExistence type="predicted"/>
<sequence>MVANQSYNSESKPLLGPRNQDSRERNYPNFGTMKLPTQHDDDQLSDDEDCQPRCLNSWQLFCLTISMGGLQTIWTSIMSQGSPYLSSLGMSPALISLVWLSGPISGMFIQPIIGFLSDSCTYFLGPRRTFIVFGTITTSIFMLALPWTETIIRTIFLCFGWNETGANAKAATQFMAAMTIWALKISLQPVQCGIRALIVDYCPTDQQHQASAYASRIIGFGSILGYASGFIDIPSILPMFGETQFKGLCMVCCIALVATVTLQCLVIHEKRLGHNEGLQRRGECGIFGPFKQVLVAAEAMPKRIWKICIVQFFAWLGWFSFMYYITTYIGDLYRQESYSFSQPTQIEATRLGTISMLSFAATAFITNTILPRFINAETPDSAQSLMSAPSKKRIYNLTLPRAWVIAHILTSVSFLLLGLTRSRWVATFLIAVLGISWALTQWAPFALIGEELAKCRQQIPRYVPLRDSDDTFDLEKAPSISGSQDDSQTALILGLHNLAISAPQIVAAVGSSLLFWTLEHMGIVGTDAIGWLLMFGVFPAGAAAWWAWKVEKG</sequence>
<dbReference type="Gene3D" id="1.20.1250.20">
    <property type="entry name" value="MFS general substrate transporter like domains"/>
    <property type="match status" value="1"/>
</dbReference>
<evidence type="ECO:0000256" key="5">
    <source>
        <dbReference type="ARBA" id="ARBA00023136"/>
    </source>
</evidence>
<evidence type="ECO:0000256" key="7">
    <source>
        <dbReference type="SAM" id="Phobius"/>
    </source>
</evidence>
<evidence type="ECO:0000256" key="6">
    <source>
        <dbReference type="SAM" id="MobiDB-lite"/>
    </source>
</evidence>
<dbReference type="InterPro" id="IPR036259">
    <property type="entry name" value="MFS_trans_sf"/>
</dbReference>
<evidence type="ECO:0000256" key="4">
    <source>
        <dbReference type="ARBA" id="ARBA00022989"/>
    </source>
</evidence>
<accession>A0A9N9L288</accession>
<dbReference type="GO" id="GO:0008506">
    <property type="term" value="F:sucrose:proton symporter activity"/>
    <property type="evidence" value="ECO:0007669"/>
    <property type="project" value="TreeGrafter"/>
</dbReference>
<organism evidence="8 9">
    <name type="scientific">Hymenoscyphus fraxineus</name>
    <dbReference type="NCBI Taxonomy" id="746836"/>
    <lineage>
        <taxon>Eukaryota</taxon>
        <taxon>Fungi</taxon>
        <taxon>Dikarya</taxon>
        <taxon>Ascomycota</taxon>
        <taxon>Pezizomycotina</taxon>
        <taxon>Leotiomycetes</taxon>
        <taxon>Helotiales</taxon>
        <taxon>Helotiaceae</taxon>
        <taxon>Hymenoscyphus</taxon>
    </lineage>
</organism>
<evidence type="ECO:0000313" key="9">
    <source>
        <dbReference type="Proteomes" id="UP000696280"/>
    </source>
</evidence>
<evidence type="ECO:0000256" key="2">
    <source>
        <dbReference type="ARBA" id="ARBA00022448"/>
    </source>
</evidence>
<evidence type="ECO:0000256" key="3">
    <source>
        <dbReference type="ARBA" id="ARBA00022692"/>
    </source>
</evidence>
<keyword evidence="3 7" id="KW-0812">Transmembrane</keyword>
<dbReference type="SUPFAM" id="SSF103473">
    <property type="entry name" value="MFS general substrate transporter"/>
    <property type="match status" value="2"/>
</dbReference>
<comment type="subcellular location">
    <subcellularLocation>
        <location evidence="1">Membrane</location>
        <topology evidence="1">Multi-pass membrane protein</topology>
    </subcellularLocation>
</comment>
<feature type="region of interest" description="Disordered" evidence="6">
    <location>
        <begin position="1"/>
        <end position="46"/>
    </location>
</feature>
<keyword evidence="4 7" id="KW-1133">Transmembrane helix</keyword>
<feature type="transmembrane region" description="Helical" evidence="7">
    <location>
        <begin position="351"/>
        <end position="374"/>
    </location>
</feature>
<gene>
    <name evidence="8" type="ORF">HYFRA_00009856</name>
</gene>
<evidence type="ECO:0008006" key="10">
    <source>
        <dbReference type="Google" id="ProtNLM"/>
    </source>
</evidence>
<feature type="transmembrane region" description="Helical" evidence="7">
    <location>
        <begin position="394"/>
        <end position="417"/>
    </location>
</feature>
<evidence type="ECO:0000256" key="1">
    <source>
        <dbReference type="ARBA" id="ARBA00004141"/>
    </source>
</evidence>
<protein>
    <recommendedName>
        <fullName evidence="10">MFS general substrate transporter</fullName>
    </recommendedName>
</protein>
<feature type="transmembrane region" description="Helical" evidence="7">
    <location>
        <begin position="528"/>
        <end position="548"/>
    </location>
</feature>
<feature type="transmembrane region" description="Helical" evidence="7">
    <location>
        <begin position="491"/>
        <end position="516"/>
    </location>
</feature>
<feature type="transmembrane region" description="Helical" evidence="7">
    <location>
        <begin position="245"/>
        <end position="268"/>
    </location>
</feature>
<feature type="transmembrane region" description="Helical" evidence="7">
    <location>
        <begin position="58"/>
        <end position="77"/>
    </location>
</feature>
<feature type="transmembrane region" description="Helical" evidence="7">
    <location>
        <begin position="97"/>
        <end position="117"/>
    </location>
</feature>
<dbReference type="AlphaFoldDB" id="A0A9N9L288"/>
<comment type="caution">
    <text evidence="8">The sequence shown here is derived from an EMBL/GenBank/DDBJ whole genome shotgun (WGS) entry which is preliminary data.</text>
</comment>
<feature type="transmembrane region" description="Helical" evidence="7">
    <location>
        <begin position="213"/>
        <end position="233"/>
    </location>
</feature>
<feature type="transmembrane region" description="Helical" evidence="7">
    <location>
        <begin position="129"/>
        <end position="147"/>
    </location>
</feature>
<keyword evidence="2" id="KW-0813">Transport</keyword>
<dbReference type="PANTHER" id="PTHR19432:SF35">
    <property type="entry name" value="SOLUTE CARRIER FAMILY 45 MEMBER 3 ISOFORM X1"/>
    <property type="match status" value="1"/>
</dbReference>
<keyword evidence="9" id="KW-1185">Reference proteome</keyword>
<dbReference type="OrthoDB" id="28755at2759"/>